<protein>
    <submittedName>
        <fullName evidence="2">Uncharacterized protein</fullName>
    </submittedName>
</protein>
<reference evidence="2 3" key="1">
    <citation type="submission" date="2016-07" db="EMBL/GenBank/DDBJ databases">
        <title>Disparate Historic Effective Population Sizes Predicted by Modern Levels of Genome Diversity for the Scaled Quail (Callipepla squamata) and the Northern Bobwhite (Colinus virginianus): Inferences from First and Second Generation Draft Genome Assemblies for Sympatric New World Quail.</title>
        <authorList>
            <person name="Oldeschulte D.L."/>
            <person name="Halley Y.A."/>
            <person name="Bhattarai E.K."/>
            <person name="Brashear W.A."/>
            <person name="Hill J."/>
            <person name="Metz R.P."/>
            <person name="Johnson C.D."/>
            <person name="Rollins D."/>
            <person name="Peterson M.J."/>
            <person name="Bickhart D.M."/>
            <person name="Decker J.E."/>
            <person name="Seabury C.M."/>
        </authorList>
    </citation>
    <scope>NUCLEOTIDE SEQUENCE [LARGE SCALE GENOMIC DNA]</scope>
    <source>
        <strain evidence="2 3">Texas</strain>
        <tissue evidence="2">Leg muscle</tissue>
    </source>
</reference>
<feature type="transmembrane region" description="Helical" evidence="1">
    <location>
        <begin position="112"/>
        <end position="130"/>
    </location>
</feature>
<dbReference type="OrthoDB" id="259598at2759"/>
<dbReference type="AlphaFoldDB" id="A0A226MUK8"/>
<proteinExistence type="predicted"/>
<comment type="caution">
    <text evidence="2">The sequence shown here is derived from an EMBL/GenBank/DDBJ whole genome shotgun (WGS) entry which is preliminary data.</text>
</comment>
<dbReference type="Proteomes" id="UP000198323">
    <property type="component" value="Unassembled WGS sequence"/>
</dbReference>
<dbReference type="InterPro" id="IPR033603">
    <property type="entry name" value="CEP44"/>
</dbReference>
<keyword evidence="1" id="KW-1133">Transmembrane helix</keyword>
<keyword evidence="3" id="KW-1185">Reference proteome</keyword>
<dbReference type="STRING" id="9009.A0A226MUK8"/>
<dbReference type="GO" id="GO:0010457">
    <property type="term" value="P:centriole-centriole cohesion"/>
    <property type="evidence" value="ECO:0007669"/>
    <property type="project" value="TreeGrafter"/>
</dbReference>
<evidence type="ECO:0000256" key="1">
    <source>
        <dbReference type="SAM" id="Phobius"/>
    </source>
</evidence>
<accession>A0A226MUK8</accession>
<dbReference type="EMBL" id="MCFN01000431">
    <property type="protein sequence ID" value="OXB58942.1"/>
    <property type="molecule type" value="Genomic_DNA"/>
</dbReference>
<evidence type="ECO:0000313" key="3">
    <source>
        <dbReference type="Proteomes" id="UP000198323"/>
    </source>
</evidence>
<organism evidence="2 3">
    <name type="scientific">Callipepla squamata</name>
    <name type="common">Scaled quail</name>
    <dbReference type="NCBI Taxonomy" id="9009"/>
    <lineage>
        <taxon>Eukaryota</taxon>
        <taxon>Metazoa</taxon>
        <taxon>Chordata</taxon>
        <taxon>Craniata</taxon>
        <taxon>Vertebrata</taxon>
        <taxon>Euteleostomi</taxon>
        <taxon>Archelosauria</taxon>
        <taxon>Archosauria</taxon>
        <taxon>Dinosauria</taxon>
        <taxon>Saurischia</taxon>
        <taxon>Theropoda</taxon>
        <taxon>Coelurosauria</taxon>
        <taxon>Aves</taxon>
        <taxon>Neognathae</taxon>
        <taxon>Galloanserae</taxon>
        <taxon>Galliformes</taxon>
        <taxon>Odontophoridae</taxon>
        <taxon>Callipepla</taxon>
    </lineage>
</organism>
<dbReference type="GO" id="GO:0005813">
    <property type="term" value="C:centrosome"/>
    <property type="evidence" value="ECO:0007669"/>
    <property type="project" value="TreeGrafter"/>
</dbReference>
<sequence length="176" mass="20793">MEFLKSQLADCQERLHKLDWMEDKLRVLEERLKGKVIIDEKDWNNLLSRVLLLETELLLQSKKSKDVFDVWLKCSELVFQRDLSAEFSSVNQDGTSSVIPVSPEATFLDDLFGIYLVCVMPNLLHFLLFYESRKTILSPYKLKVHLKNVDFEEFTKLVAFKLQETTRQRMERISKM</sequence>
<dbReference type="GO" id="GO:0000922">
    <property type="term" value="C:spindle pole"/>
    <property type="evidence" value="ECO:0007669"/>
    <property type="project" value="TreeGrafter"/>
</dbReference>
<dbReference type="GO" id="GO:0007099">
    <property type="term" value="P:centriole replication"/>
    <property type="evidence" value="ECO:0007669"/>
    <property type="project" value="TreeGrafter"/>
</dbReference>
<name>A0A226MUK8_CALSU</name>
<dbReference type="PANTHER" id="PTHR31477">
    <property type="entry name" value="CENTROSOMAL PROTEIN OF 44 KDA"/>
    <property type="match status" value="1"/>
</dbReference>
<keyword evidence="1" id="KW-0812">Transmembrane</keyword>
<keyword evidence="1" id="KW-0472">Membrane</keyword>
<gene>
    <name evidence="2" type="ORF">ASZ78_001966</name>
</gene>
<dbReference type="PANTHER" id="PTHR31477:SF1">
    <property type="entry name" value="CENTROSOMAL PROTEIN OF 44 KDA"/>
    <property type="match status" value="1"/>
</dbReference>
<evidence type="ECO:0000313" key="2">
    <source>
        <dbReference type="EMBL" id="OXB58942.1"/>
    </source>
</evidence>